<dbReference type="Proteomes" id="UP000219467">
    <property type="component" value="Unassembled WGS sequence"/>
</dbReference>
<evidence type="ECO:0008006" key="4">
    <source>
        <dbReference type="Google" id="ProtNLM"/>
    </source>
</evidence>
<reference evidence="3" key="1">
    <citation type="submission" date="2017-08" db="EMBL/GenBank/DDBJ databases">
        <authorList>
            <person name="Varghese N."/>
            <person name="Submissions S."/>
        </authorList>
    </citation>
    <scope>NUCLEOTIDE SEQUENCE [LARGE SCALE GENOMIC DNA]</scope>
    <source>
        <strain evidence="3">JA234</strain>
    </source>
</reference>
<evidence type="ECO:0000256" key="1">
    <source>
        <dbReference type="SAM" id="MobiDB-lite"/>
    </source>
</evidence>
<accession>A0A285CIP5</accession>
<dbReference type="AlphaFoldDB" id="A0A285CIP5"/>
<organism evidence="2 3">
    <name type="scientific">Cereibacter ovatus</name>
    <dbReference type="NCBI Taxonomy" id="439529"/>
    <lineage>
        <taxon>Bacteria</taxon>
        <taxon>Pseudomonadati</taxon>
        <taxon>Pseudomonadota</taxon>
        <taxon>Alphaproteobacteria</taxon>
        <taxon>Rhodobacterales</taxon>
        <taxon>Paracoccaceae</taxon>
        <taxon>Cereibacter</taxon>
    </lineage>
</organism>
<dbReference type="RefSeq" id="WP_097028737.1">
    <property type="nucleotide sequence ID" value="NZ_OAOQ01000001.1"/>
</dbReference>
<name>A0A285CIP5_9RHOB</name>
<dbReference type="Pfam" id="PF11150">
    <property type="entry name" value="DUF2927"/>
    <property type="match status" value="1"/>
</dbReference>
<dbReference type="EMBL" id="OAOQ01000001">
    <property type="protein sequence ID" value="SNX67472.1"/>
    <property type="molecule type" value="Genomic_DNA"/>
</dbReference>
<feature type="region of interest" description="Disordered" evidence="1">
    <location>
        <begin position="26"/>
        <end position="51"/>
    </location>
</feature>
<evidence type="ECO:0000313" key="3">
    <source>
        <dbReference type="Proteomes" id="UP000219467"/>
    </source>
</evidence>
<dbReference type="OrthoDB" id="3295600at2"/>
<keyword evidence="3" id="KW-1185">Reference proteome</keyword>
<sequence length="321" mass="35093">MHRGPRLTDRLKRGLALAACAALTACTPPPAPDTRAGLAPRPRPDDLQGPVAESPEAQAMRAYYARIQADLLAQGLLRTDGGGRDTPFNDRMLTENFIRIALYDEYARGNGGFSQRETESRLRRWAGPVRVGLSFGPSVPLERRETDRARVASYLGRLAAITGHPVALSDTSPNFFLHIVAEDERRTLAPAIGAALPGLSPAEIAGITDMPRSTYCLVYALSDDATSIYTRAFAVIRAEHPDLLRLSCLHEELAQGLGLANDSPSARPSIFNDDEEFALLTRQDELMLKMLYDPRLRPGMTVEEARPIVQTIAYELVGGES</sequence>
<dbReference type="PROSITE" id="PS51257">
    <property type="entry name" value="PROKAR_LIPOPROTEIN"/>
    <property type="match status" value="1"/>
</dbReference>
<proteinExistence type="predicted"/>
<protein>
    <recommendedName>
        <fullName evidence="4">DUF2927 domain-containing protein</fullName>
    </recommendedName>
</protein>
<dbReference type="InterPro" id="IPR021323">
    <property type="entry name" value="DUF2927"/>
</dbReference>
<evidence type="ECO:0000313" key="2">
    <source>
        <dbReference type="EMBL" id="SNX67472.1"/>
    </source>
</evidence>
<gene>
    <name evidence="2" type="ORF">SAMN05878503_101106</name>
</gene>